<dbReference type="PANTHER" id="PTHR42942">
    <property type="entry name" value="6-O-METHYLGUANINE DNA METHYLTRANSFERASE"/>
    <property type="match status" value="1"/>
</dbReference>
<dbReference type="Proteomes" id="UP001172083">
    <property type="component" value="Unassembled WGS sequence"/>
</dbReference>
<dbReference type="GO" id="GO:0032259">
    <property type="term" value="P:methylation"/>
    <property type="evidence" value="ECO:0007669"/>
    <property type="project" value="UniProtKB-KW"/>
</dbReference>
<dbReference type="EC" id="2.1.1.63" evidence="3"/>
<protein>
    <submittedName>
        <fullName evidence="3">MGMT family protein</fullName>
        <ecNumber evidence="3">2.1.1.63</ecNumber>
    </submittedName>
</protein>
<organism evidence="3 4">
    <name type="scientific">Agaribacillus aureus</name>
    <dbReference type="NCBI Taxonomy" id="3051825"/>
    <lineage>
        <taxon>Bacteria</taxon>
        <taxon>Pseudomonadati</taxon>
        <taxon>Bacteroidota</taxon>
        <taxon>Cytophagia</taxon>
        <taxon>Cytophagales</taxon>
        <taxon>Splendidivirgaceae</taxon>
        <taxon>Agaribacillus</taxon>
    </lineage>
</organism>
<dbReference type="InterPro" id="IPR014048">
    <property type="entry name" value="MethylDNA_cys_MeTrfase_DNA-bd"/>
</dbReference>
<reference evidence="3" key="1">
    <citation type="submission" date="2023-06" db="EMBL/GenBank/DDBJ databases">
        <title>Genomic of Agaribacillus aureum.</title>
        <authorList>
            <person name="Wang G."/>
        </authorList>
    </citation>
    <scope>NUCLEOTIDE SEQUENCE</scope>
    <source>
        <strain evidence="3">BMA12</strain>
    </source>
</reference>
<keyword evidence="1" id="KW-0227">DNA damage</keyword>
<keyword evidence="3" id="KW-0808">Transferase</keyword>
<proteinExistence type="predicted"/>
<feature type="domain" description="Methylated-DNA-[protein]-cysteine S-methyltransferase DNA binding" evidence="2">
    <location>
        <begin position="7"/>
        <end position="89"/>
    </location>
</feature>
<evidence type="ECO:0000313" key="3">
    <source>
        <dbReference type="EMBL" id="MDN5214408.1"/>
    </source>
</evidence>
<dbReference type="Pfam" id="PF01035">
    <property type="entry name" value="DNA_binding_1"/>
    <property type="match status" value="1"/>
</dbReference>
<dbReference type="RefSeq" id="WP_346759742.1">
    <property type="nucleotide sequence ID" value="NZ_JAUJEB010000004.1"/>
</dbReference>
<evidence type="ECO:0000256" key="1">
    <source>
        <dbReference type="ARBA" id="ARBA00022763"/>
    </source>
</evidence>
<keyword evidence="3" id="KW-0489">Methyltransferase</keyword>
<dbReference type="InterPro" id="IPR036217">
    <property type="entry name" value="MethylDNA_cys_MeTrfase_DNAb"/>
</dbReference>
<accession>A0ABT8L9H4</accession>
<dbReference type="InterPro" id="IPR036388">
    <property type="entry name" value="WH-like_DNA-bd_sf"/>
</dbReference>
<gene>
    <name evidence="3" type="ORF">QQ020_20175</name>
</gene>
<comment type="caution">
    <text evidence="3">The sequence shown here is derived from an EMBL/GenBank/DDBJ whole genome shotgun (WGS) entry which is preliminary data.</text>
</comment>
<dbReference type="PANTHER" id="PTHR42942:SF1">
    <property type="entry name" value="ALKYLTRANSFERASE-LIKE PROTEIN 1"/>
    <property type="match status" value="1"/>
</dbReference>
<dbReference type="InterPro" id="IPR052520">
    <property type="entry name" value="ATL_DNA_repair"/>
</dbReference>
<evidence type="ECO:0000259" key="2">
    <source>
        <dbReference type="Pfam" id="PF01035"/>
    </source>
</evidence>
<sequence length="111" mass="12101">MKKEKGQFFKDVYEVVKLVPYGRVTSYGAIARYLGASGSARMVGWALNGAGKYPSVPAHRVVNSKGILSGRAHFGSSDEMKNQLEAEGVKVKGDKITNFAECFWDPGTELL</sequence>
<dbReference type="Gene3D" id="1.10.10.10">
    <property type="entry name" value="Winged helix-like DNA-binding domain superfamily/Winged helix DNA-binding domain"/>
    <property type="match status" value="1"/>
</dbReference>
<dbReference type="SUPFAM" id="SSF46767">
    <property type="entry name" value="Methylated DNA-protein cysteine methyltransferase, C-terminal domain"/>
    <property type="match status" value="1"/>
</dbReference>
<name>A0ABT8L9H4_9BACT</name>
<evidence type="ECO:0000313" key="4">
    <source>
        <dbReference type="Proteomes" id="UP001172083"/>
    </source>
</evidence>
<keyword evidence="4" id="KW-1185">Reference proteome</keyword>
<dbReference type="EMBL" id="JAUJEB010000004">
    <property type="protein sequence ID" value="MDN5214408.1"/>
    <property type="molecule type" value="Genomic_DNA"/>
</dbReference>
<dbReference type="GO" id="GO:0003908">
    <property type="term" value="F:methylated-DNA-[protein]-cysteine S-methyltransferase activity"/>
    <property type="evidence" value="ECO:0007669"/>
    <property type="project" value="UniProtKB-EC"/>
</dbReference>
<dbReference type="CDD" id="cd06445">
    <property type="entry name" value="ATase"/>
    <property type="match status" value="1"/>
</dbReference>